<dbReference type="PROSITE" id="PS51841">
    <property type="entry name" value="LTD"/>
    <property type="match status" value="1"/>
</dbReference>
<feature type="domain" description="LTD" evidence="2">
    <location>
        <begin position="127"/>
        <end position="345"/>
    </location>
</feature>
<dbReference type="Gene3D" id="2.60.40.10">
    <property type="entry name" value="Immunoglobulins"/>
    <property type="match status" value="1"/>
</dbReference>
<keyword evidence="4" id="KW-1185">Reference proteome</keyword>
<dbReference type="Pfam" id="PF16215">
    <property type="entry name" value="DUF4876"/>
    <property type="match status" value="1"/>
</dbReference>
<gene>
    <name evidence="3" type="ORF">GGR06_001488</name>
</gene>
<proteinExistence type="predicted"/>
<feature type="chain" id="PRO_5032673928" description="LTD domain-containing protein" evidence="1">
    <location>
        <begin position="23"/>
        <end position="398"/>
    </location>
</feature>
<reference evidence="3" key="1">
    <citation type="submission" date="2020-08" db="EMBL/GenBank/DDBJ databases">
        <title>Genomic Encyclopedia of Type Strains, Phase IV (KMG-IV): sequencing the most valuable type-strain genomes for metagenomic binning, comparative biology and taxonomic classification.</title>
        <authorList>
            <person name="Goeker M."/>
        </authorList>
    </citation>
    <scope>NUCLEOTIDE SEQUENCE [LARGE SCALE GENOMIC DNA]</scope>
    <source>
        <strain evidence="3">DSM 105720</strain>
    </source>
</reference>
<sequence length="398" mass="43691">MRRKLSFIGKIACIALMTLLTACSSDDNGTQALTLQVKVLLPEGFTGHGNAGQKVTITRNGQAYTVTTDEQGVATFLGVIPDLYDIATSWEITPEQYTEMTGKEVQNENYTLSGGLLKQTIATDGVITLQTTAAVKQSLVISKVYYAGSKDLNNKNYLAGKYVEFYNNSNDVVNVSGLYFALIESEASPAYLLNDTPDYIYIKQIFRFPSTGRTEIQPGESLVVANSAINHTPFAEKEQDLTNADFEAKDTKNTNNPATPGVELIYTAYSTIPSMNLVQSGPCSIVLFSTTEDISTWERVYKKGSSTGVLYVKMPIKYVMDGVECLKYAAESIDVTKKRLYDYIDAGYTNVQAVSGYTGEVLYRKVDKTENGRSVLADTNNSSNDFAISDNIKVGEYK</sequence>
<organism evidence="3 4">
    <name type="scientific">Bacteroides reticulotermitis</name>
    <dbReference type="NCBI Taxonomy" id="1133319"/>
    <lineage>
        <taxon>Bacteria</taxon>
        <taxon>Pseudomonadati</taxon>
        <taxon>Bacteroidota</taxon>
        <taxon>Bacteroidia</taxon>
        <taxon>Bacteroidales</taxon>
        <taxon>Bacteroidaceae</taxon>
        <taxon>Bacteroides</taxon>
    </lineage>
</organism>
<evidence type="ECO:0000259" key="2">
    <source>
        <dbReference type="PROSITE" id="PS51841"/>
    </source>
</evidence>
<dbReference type="RefSeq" id="WP_044163398.1">
    <property type="nucleotide sequence ID" value="NZ_JACIER010000005.1"/>
</dbReference>
<dbReference type="Proteomes" id="UP000560658">
    <property type="component" value="Unassembled WGS sequence"/>
</dbReference>
<keyword evidence="1" id="KW-0732">Signal</keyword>
<dbReference type="InterPro" id="IPR013783">
    <property type="entry name" value="Ig-like_fold"/>
</dbReference>
<evidence type="ECO:0000256" key="1">
    <source>
        <dbReference type="SAM" id="SignalP"/>
    </source>
</evidence>
<evidence type="ECO:0000313" key="3">
    <source>
        <dbReference type="EMBL" id="MBB4043702.1"/>
    </source>
</evidence>
<dbReference type="InterPro" id="IPR032627">
    <property type="entry name" value="DUF4876"/>
</dbReference>
<feature type="signal peptide" evidence="1">
    <location>
        <begin position="1"/>
        <end position="22"/>
    </location>
</feature>
<evidence type="ECO:0000313" key="4">
    <source>
        <dbReference type="Proteomes" id="UP000560658"/>
    </source>
</evidence>
<name>A0A840D5I3_9BACE</name>
<dbReference type="PROSITE" id="PS51257">
    <property type="entry name" value="PROKAR_LIPOPROTEIN"/>
    <property type="match status" value="1"/>
</dbReference>
<protein>
    <recommendedName>
        <fullName evidence="2">LTD domain-containing protein</fullName>
    </recommendedName>
</protein>
<comment type="caution">
    <text evidence="3">The sequence shown here is derived from an EMBL/GenBank/DDBJ whole genome shotgun (WGS) entry which is preliminary data.</text>
</comment>
<accession>A0A840D5I3</accession>
<dbReference type="InterPro" id="IPR001322">
    <property type="entry name" value="Lamin_tail_dom"/>
</dbReference>
<dbReference type="AlphaFoldDB" id="A0A840D5I3"/>
<dbReference type="EMBL" id="JACIER010000005">
    <property type="protein sequence ID" value="MBB4043702.1"/>
    <property type="molecule type" value="Genomic_DNA"/>
</dbReference>